<evidence type="ECO:0000256" key="1">
    <source>
        <dbReference type="SAM" id="MobiDB-lite"/>
    </source>
</evidence>
<dbReference type="AlphaFoldDB" id="A0AAV4F8Z6"/>
<proteinExistence type="predicted"/>
<organism evidence="2 3">
    <name type="scientific">Elysia marginata</name>
    <dbReference type="NCBI Taxonomy" id="1093978"/>
    <lineage>
        <taxon>Eukaryota</taxon>
        <taxon>Metazoa</taxon>
        <taxon>Spiralia</taxon>
        <taxon>Lophotrochozoa</taxon>
        <taxon>Mollusca</taxon>
        <taxon>Gastropoda</taxon>
        <taxon>Heterobranchia</taxon>
        <taxon>Euthyneura</taxon>
        <taxon>Panpulmonata</taxon>
        <taxon>Sacoglossa</taxon>
        <taxon>Placobranchoidea</taxon>
        <taxon>Plakobranchidae</taxon>
        <taxon>Elysia</taxon>
    </lineage>
</organism>
<dbReference type="EMBL" id="BMAT01004147">
    <property type="protein sequence ID" value="GFR69183.1"/>
    <property type="molecule type" value="Genomic_DNA"/>
</dbReference>
<name>A0AAV4F8Z6_9GAST</name>
<comment type="caution">
    <text evidence="2">The sequence shown here is derived from an EMBL/GenBank/DDBJ whole genome shotgun (WGS) entry which is preliminary data.</text>
</comment>
<feature type="region of interest" description="Disordered" evidence="1">
    <location>
        <begin position="42"/>
        <end position="83"/>
    </location>
</feature>
<dbReference type="Proteomes" id="UP000762676">
    <property type="component" value="Unassembled WGS sequence"/>
</dbReference>
<gene>
    <name evidence="2" type="ORF">ElyMa_002042800</name>
</gene>
<reference evidence="2 3" key="1">
    <citation type="journal article" date="2021" name="Elife">
        <title>Chloroplast acquisition without the gene transfer in kleptoplastic sea slugs, Plakobranchus ocellatus.</title>
        <authorList>
            <person name="Maeda T."/>
            <person name="Takahashi S."/>
            <person name="Yoshida T."/>
            <person name="Shimamura S."/>
            <person name="Takaki Y."/>
            <person name="Nagai Y."/>
            <person name="Toyoda A."/>
            <person name="Suzuki Y."/>
            <person name="Arimoto A."/>
            <person name="Ishii H."/>
            <person name="Satoh N."/>
            <person name="Nishiyama T."/>
            <person name="Hasebe M."/>
            <person name="Maruyama T."/>
            <person name="Minagawa J."/>
            <person name="Obokata J."/>
            <person name="Shigenobu S."/>
        </authorList>
    </citation>
    <scope>NUCLEOTIDE SEQUENCE [LARGE SCALE GENOMIC DNA]</scope>
</reference>
<accession>A0AAV4F8Z6</accession>
<evidence type="ECO:0000313" key="2">
    <source>
        <dbReference type="EMBL" id="GFR69183.1"/>
    </source>
</evidence>
<sequence>MQPSTLHPQRPARLPFIFWKRVSHISDFLTLLSVTTLRHSHLKNSSHGDQPPVHPRPSVQASPRQRHPWQTPHGLGNPRRSSRQWEIPLDDEPLIACRPGTFSWVGRCYVSCAVQPNWQLQPPPSPWLLLMITKINGPPVRCLHEEVDFVLTL</sequence>
<keyword evidence="3" id="KW-1185">Reference proteome</keyword>
<protein>
    <submittedName>
        <fullName evidence="2">Uncharacterized protein</fullName>
    </submittedName>
</protein>
<evidence type="ECO:0000313" key="3">
    <source>
        <dbReference type="Proteomes" id="UP000762676"/>
    </source>
</evidence>